<evidence type="ECO:0000259" key="3">
    <source>
        <dbReference type="Pfam" id="PF02719"/>
    </source>
</evidence>
<dbReference type="InterPro" id="IPR036291">
    <property type="entry name" value="NAD(P)-bd_dom_sf"/>
</dbReference>
<proteinExistence type="inferred from homology"/>
<dbReference type="Gene3D" id="3.40.50.720">
    <property type="entry name" value="NAD(P)-binding Rossmann-like Domain"/>
    <property type="match status" value="2"/>
</dbReference>
<dbReference type="PANTHER" id="PTHR43318">
    <property type="entry name" value="UDP-N-ACETYLGLUCOSAMINE 4,6-DEHYDRATASE"/>
    <property type="match status" value="1"/>
</dbReference>
<keyword evidence="2" id="KW-0472">Membrane</keyword>
<sequence>MQVESGQLWRHSFKRWGAFAHDLAWIPVALLLAYWAHANFRLMTPPDYEGFLTLAPLAVGVQAVAFWAFGLYRGIWRFASVPDLMRILKAVSAGAMGVAALVFFLRVEGVPRTAIVLFPIFLTMGLTGPRLLYRWLKDHNLKLAREDGQRALVIGAGRAGDMLVRDLLKDDHYSPVGLLDDAPEKWGRELHGVRILGPLTQLAATVSRLKVDVVLLAMPSAPGQVMRQVADTCHDQQVRCGTLPSVSEIAEGVSSVAQLRDIRIEDLLGRDSISLDDSIIRQFVDGKRVLVTGAGGSIGSELCRQVCHYAPAQVIMVDHAEFNLYTVDQEIQRLIPADRLHTLIGDVRHEGRMRDIFRRFRPQVVLHAAAYKHVPLVEHNPVEGLSTNLLGTATVAGLASEFEAEKFLLVSTDKAVNPTNVMGATKRAAEMCCQALHDRSKTAFIVTRFGNVLGSAGSVVPLFRKQIEAGGPVTVTHPDITRFFMTIPEAVSLILQAAAMGEGGEVFVLDMGEPVKIDDLAREMIRLYDKEPDEDIEIQYVGLRPGEKLFEELFHCDENLVGTGHAKIMRAQTRCIQGPWLEDHLAHLRTACQRQDEAEVRERLGRLVPEYAGPSTPPQPEGKLVEVLEERRPLKVAGS</sequence>
<dbReference type="RefSeq" id="WP_090250421.1">
    <property type="nucleotide sequence ID" value="NZ_FOAA01000001.1"/>
</dbReference>
<feature type="transmembrane region" description="Helical" evidence="2">
    <location>
        <begin position="55"/>
        <end position="75"/>
    </location>
</feature>
<dbReference type="EMBL" id="FOAA01000001">
    <property type="protein sequence ID" value="SEK36856.1"/>
    <property type="molecule type" value="Genomic_DNA"/>
</dbReference>
<feature type="transmembrane region" description="Helical" evidence="2">
    <location>
        <begin position="16"/>
        <end position="35"/>
    </location>
</feature>
<protein>
    <submittedName>
        <fullName evidence="4">NDP-sugar epimerase, includes UDP-GlcNAc-inverting 4,6-dehydratase FlaA1 and capsular polysaccharide biosynthesis protein EpsC</fullName>
    </submittedName>
</protein>
<dbReference type="PANTHER" id="PTHR43318:SF1">
    <property type="entry name" value="POLYSACCHARIDE BIOSYNTHESIS PROTEIN EPSC-RELATED"/>
    <property type="match status" value="1"/>
</dbReference>
<evidence type="ECO:0000313" key="4">
    <source>
        <dbReference type="EMBL" id="SEK36856.1"/>
    </source>
</evidence>
<evidence type="ECO:0000313" key="5">
    <source>
        <dbReference type="Proteomes" id="UP000199256"/>
    </source>
</evidence>
<feature type="transmembrane region" description="Helical" evidence="2">
    <location>
        <begin position="113"/>
        <end position="133"/>
    </location>
</feature>
<keyword evidence="2" id="KW-0812">Transmembrane</keyword>
<gene>
    <name evidence="4" type="ORF">SAMN05444515_101521</name>
</gene>
<dbReference type="CDD" id="cd05237">
    <property type="entry name" value="UDP_invert_4-6DH_SDR_e"/>
    <property type="match status" value="1"/>
</dbReference>
<dbReference type="AlphaFoldDB" id="A0A1H7GF04"/>
<dbReference type="STRING" id="1396821.SAMN05444515_101521"/>
<feature type="domain" description="Polysaccharide biosynthesis protein CapD-like" evidence="3">
    <location>
        <begin position="289"/>
        <end position="572"/>
    </location>
</feature>
<keyword evidence="5" id="KW-1185">Reference proteome</keyword>
<dbReference type="Pfam" id="PF13727">
    <property type="entry name" value="CoA_binding_3"/>
    <property type="match status" value="1"/>
</dbReference>
<dbReference type="OrthoDB" id="9803111at2"/>
<evidence type="ECO:0000256" key="1">
    <source>
        <dbReference type="ARBA" id="ARBA00007430"/>
    </source>
</evidence>
<dbReference type="InterPro" id="IPR051203">
    <property type="entry name" value="Polysaccharide_Synthase-Rel"/>
</dbReference>
<comment type="similarity">
    <text evidence="1">Belongs to the polysaccharide synthase family.</text>
</comment>
<keyword evidence="2" id="KW-1133">Transmembrane helix</keyword>
<evidence type="ECO:0000256" key="2">
    <source>
        <dbReference type="SAM" id="Phobius"/>
    </source>
</evidence>
<reference evidence="5" key="1">
    <citation type="submission" date="2016-10" db="EMBL/GenBank/DDBJ databases">
        <authorList>
            <person name="Varghese N."/>
            <person name="Submissions S."/>
        </authorList>
    </citation>
    <scope>NUCLEOTIDE SEQUENCE [LARGE SCALE GENOMIC DNA]</scope>
    <source>
        <strain evidence="5">DSM 241</strain>
    </source>
</reference>
<dbReference type="Proteomes" id="UP000199256">
    <property type="component" value="Unassembled WGS sequence"/>
</dbReference>
<feature type="transmembrane region" description="Helical" evidence="2">
    <location>
        <begin position="87"/>
        <end position="107"/>
    </location>
</feature>
<dbReference type="InterPro" id="IPR003869">
    <property type="entry name" value="Polysac_CapD-like"/>
</dbReference>
<dbReference type="SUPFAM" id="SSF51735">
    <property type="entry name" value="NAD(P)-binding Rossmann-fold domains"/>
    <property type="match status" value="2"/>
</dbReference>
<accession>A0A1H7GF04</accession>
<organism evidence="4 5">
    <name type="scientific">Ectothiorhodospira marina</name>
    <dbReference type="NCBI Taxonomy" id="1396821"/>
    <lineage>
        <taxon>Bacteria</taxon>
        <taxon>Pseudomonadati</taxon>
        <taxon>Pseudomonadota</taxon>
        <taxon>Gammaproteobacteria</taxon>
        <taxon>Chromatiales</taxon>
        <taxon>Ectothiorhodospiraceae</taxon>
        <taxon>Ectothiorhodospira</taxon>
    </lineage>
</organism>
<name>A0A1H7GF04_9GAMM</name>
<dbReference type="Pfam" id="PF02719">
    <property type="entry name" value="Polysacc_synt_2"/>
    <property type="match status" value="1"/>
</dbReference>